<dbReference type="PRINTS" id="PR00081">
    <property type="entry name" value="GDHRDH"/>
</dbReference>
<dbReference type="PROSITE" id="PS00061">
    <property type="entry name" value="ADH_SHORT"/>
    <property type="match status" value="1"/>
</dbReference>
<dbReference type="Proteomes" id="UP001465755">
    <property type="component" value="Unassembled WGS sequence"/>
</dbReference>
<feature type="compositionally biased region" description="Gly residues" evidence="4">
    <location>
        <begin position="11"/>
        <end position="22"/>
    </location>
</feature>
<dbReference type="EMBL" id="JALJOQ010000017">
    <property type="protein sequence ID" value="KAK9809726.1"/>
    <property type="molecule type" value="Genomic_DNA"/>
</dbReference>
<dbReference type="PANTHER" id="PTHR42901:SF1">
    <property type="entry name" value="ALCOHOL DEHYDROGENASE"/>
    <property type="match status" value="1"/>
</dbReference>
<dbReference type="InterPro" id="IPR002347">
    <property type="entry name" value="SDR_fam"/>
</dbReference>
<comment type="caution">
    <text evidence="5">The sequence shown here is derived from an EMBL/GenBank/DDBJ whole genome shotgun (WGS) entry which is preliminary data.</text>
</comment>
<sequence>MPPTGAHIVGGHLGQTATGGGSSYETHSLRDQVVLVTGASSGIGEATALRFAEEGCKLIICARRTDRLNELKKKLVEQYEVPVHTATLDVTDSAKLDEFCSQLPPEFKEVDILVNNAGLALGTAPVQENSVEDAMTMINTNCTSVVLVTRHFAPGMVERNRGHIINISSIAGHYGYPGGSIYCGTKHFVRAFTDAARHDLVGTDVRVTAISPGAVQTEFSNIRFKGDGAKADAVYDGMIPLTAQDVADSVLYAATRPAHVQIGDIILYASYQASSFSVARPLKDKQFSSLDQLAKQTSQK</sequence>
<name>A0AAW1P8F3_9CHLO</name>
<evidence type="ECO:0000256" key="3">
    <source>
        <dbReference type="RuleBase" id="RU000363"/>
    </source>
</evidence>
<dbReference type="Pfam" id="PF00106">
    <property type="entry name" value="adh_short"/>
    <property type="match status" value="1"/>
</dbReference>
<proteinExistence type="inferred from homology"/>
<dbReference type="Gene3D" id="3.40.50.720">
    <property type="entry name" value="NAD(P)-binding Rossmann-like Domain"/>
    <property type="match status" value="1"/>
</dbReference>
<keyword evidence="2" id="KW-0560">Oxidoreductase</keyword>
<evidence type="ECO:0000256" key="4">
    <source>
        <dbReference type="SAM" id="MobiDB-lite"/>
    </source>
</evidence>
<evidence type="ECO:0000313" key="6">
    <source>
        <dbReference type="Proteomes" id="UP001465755"/>
    </source>
</evidence>
<gene>
    <name evidence="5" type="ORF">WJX73_010866</name>
</gene>
<evidence type="ECO:0000313" key="5">
    <source>
        <dbReference type="EMBL" id="KAK9809726.1"/>
    </source>
</evidence>
<reference evidence="5 6" key="1">
    <citation type="journal article" date="2024" name="Nat. Commun.">
        <title>Phylogenomics reveals the evolutionary origins of lichenization in chlorophyte algae.</title>
        <authorList>
            <person name="Puginier C."/>
            <person name="Libourel C."/>
            <person name="Otte J."/>
            <person name="Skaloud P."/>
            <person name="Haon M."/>
            <person name="Grisel S."/>
            <person name="Petersen M."/>
            <person name="Berrin J.G."/>
            <person name="Delaux P.M."/>
            <person name="Dal Grande F."/>
            <person name="Keller J."/>
        </authorList>
    </citation>
    <scope>NUCLEOTIDE SEQUENCE [LARGE SCALE GENOMIC DNA]</scope>
    <source>
        <strain evidence="5 6">SAG 2036</strain>
    </source>
</reference>
<protein>
    <submittedName>
        <fullName evidence="5">Uncharacterized protein</fullName>
    </submittedName>
</protein>
<feature type="region of interest" description="Disordered" evidence="4">
    <location>
        <begin position="1"/>
        <end position="25"/>
    </location>
</feature>
<dbReference type="InterPro" id="IPR036291">
    <property type="entry name" value="NAD(P)-bd_dom_sf"/>
</dbReference>
<dbReference type="SUPFAM" id="SSF51735">
    <property type="entry name" value="NAD(P)-binding Rossmann-fold domains"/>
    <property type="match status" value="1"/>
</dbReference>
<dbReference type="FunFam" id="3.40.50.720:FF:000047">
    <property type="entry name" value="NADP-dependent L-serine/L-allo-threonine dehydrogenase"/>
    <property type="match status" value="1"/>
</dbReference>
<evidence type="ECO:0000256" key="2">
    <source>
        <dbReference type="ARBA" id="ARBA00023002"/>
    </source>
</evidence>
<dbReference type="InterPro" id="IPR020904">
    <property type="entry name" value="Sc_DH/Rdtase_CS"/>
</dbReference>
<dbReference type="PRINTS" id="PR00080">
    <property type="entry name" value="SDRFAMILY"/>
</dbReference>
<dbReference type="AlphaFoldDB" id="A0AAW1P8F3"/>
<organism evidence="5 6">
    <name type="scientific">Symbiochloris irregularis</name>
    <dbReference type="NCBI Taxonomy" id="706552"/>
    <lineage>
        <taxon>Eukaryota</taxon>
        <taxon>Viridiplantae</taxon>
        <taxon>Chlorophyta</taxon>
        <taxon>core chlorophytes</taxon>
        <taxon>Trebouxiophyceae</taxon>
        <taxon>Trebouxiales</taxon>
        <taxon>Trebouxiaceae</taxon>
        <taxon>Symbiochloris</taxon>
    </lineage>
</organism>
<accession>A0AAW1P8F3</accession>
<dbReference type="GO" id="GO:0016616">
    <property type="term" value="F:oxidoreductase activity, acting on the CH-OH group of donors, NAD or NADP as acceptor"/>
    <property type="evidence" value="ECO:0007669"/>
    <property type="project" value="UniProtKB-ARBA"/>
</dbReference>
<evidence type="ECO:0000256" key="1">
    <source>
        <dbReference type="ARBA" id="ARBA00006484"/>
    </source>
</evidence>
<comment type="similarity">
    <text evidence="1 3">Belongs to the short-chain dehydrogenases/reductases (SDR) family.</text>
</comment>
<keyword evidence="6" id="KW-1185">Reference proteome</keyword>
<dbReference type="PANTHER" id="PTHR42901">
    <property type="entry name" value="ALCOHOL DEHYDROGENASE"/>
    <property type="match status" value="1"/>
</dbReference>